<evidence type="ECO:0000313" key="19">
    <source>
        <dbReference type="Proteomes" id="UP000255234"/>
    </source>
</evidence>
<evidence type="ECO:0000256" key="3">
    <source>
        <dbReference type="ARBA" id="ARBA00004496"/>
    </source>
</evidence>
<evidence type="ECO:0000256" key="8">
    <source>
        <dbReference type="ARBA" id="ARBA00022676"/>
    </source>
</evidence>
<dbReference type="EMBL" id="UGPP01000001">
    <property type="protein sequence ID" value="STY71695.1"/>
    <property type="molecule type" value="Genomic_DNA"/>
</dbReference>
<evidence type="ECO:0000256" key="5">
    <source>
        <dbReference type="ARBA" id="ARBA00004676"/>
    </source>
</evidence>
<evidence type="ECO:0000256" key="16">
    <source>
        <dbReference type="RuleBase" id="RU364099"/>
    </source>
</evidence>
<dbReference type="Proteomes" id="UP000255234">
    <property type="component" value="Unassembled WGS sequence"/>
</dbReference>
<keyword evidence="11 16" id="KW-0660">Purine salvage</keyword>
<dbReference type="GO" id="GO:0006178">
    <property type="term" value="P:guanine salvage"/>
    <property type="evidence" value="ECO:0007669"/>
    <property type="project" value="TreeGrafter"/>
</dbReference>
<dbReference type="STRING" id="1122216.GCA_000423385_01109"/>
<dbReference type="EC" id="2.4.2.8" evidence="16"/>
<dbReference type="InterPro" id="IPR050408">
    <property type="entry name" value="HGPRT"/>
</dbReference>
<dbReference type="GO" id="GO:0005829">
    <property type="term" value="C:cytosol"/>
    <property type="evidence" value="ECO:0007669"/>
    <property type="project" value="TreeGrafter"/>
</dbReference>
<keyword evidence="9 16" id="KW-0808">Transferase</keyword>
<dbReference type="GO" id="GO:0052657">
    <property type="term" value="F:guanine phosphoribosyltransferase activity"/>
    <property type="evidence" value="ECO:0007669"/>
    <property type="project" value="UniProtKB-ARBA"/>
</dbReference>
<gene>
    <name evidence="18" type="primary">hpt</name>
    <name evidence="18" type="ORF">NCTC10571_01858</name>
</gene>
<dbReference type="PANTHER" id="PTHR43340">
    <property type="entry name" value="HYPOXANTHINE-GUANINE PHOSPHORIBOSYLTRANSFERASE"/>
    <property type="match status" value="1"/>
</dbReference>
<dbReference type="GO" id="GO:0032264">
    <property type="term" value="P:IMP salvage"/>
    <property type="evidence" value="ECO:0007669"/>
    <property type="project" value="UniProtKB-UniPathway"/>
</dbReference>
<dbReference type="InterPro" id="IPR029057">
    <property type="entry name" value="PRTase-like"/>
</dbReference>
<comment type="pathway">
    <text evidence="4 16">Purine metabolism; IMP biosynthesis via salvage pathway; IMP from hypoxanthine: step 1/1.</text>
</comment>
<evidence type="ECO:0000313" key="18">
    <source>
        <dbReference type="EMBL" id="STY71695.1"/>
    </source>
</evidence>
<name>A0A378NV38_9FIRM</name>
<comment type="pathway">
    <text evidence="5">Purine metabolism; GMP biosynthesis via salvage pathway; GMP from guanine: step 1/1.</text>
</comment>
<keyword evidence="13 16" id="KW-0460">Magnesium</keyword>
<evidence type="ECO:0000256" key="12">
    <source>
        <dbReference type="ARBA" id="ARBA00022741"/>
    </source>
</evidence>
<proteinExistence type="inferred from homology"/>
<evidence type="ECO:0000256" key="9">
    <source>
        <dbReference type="ARBA" id="ARBA00022679"/>
    </source>
</evidence>
<dbReference type="NCBIfam" id="TIGR01203">
    <property type="entry name" value="HGPRTase"/>
    <property type="match status" value="1"/>
</dbReference>
<feature type="domain" description="Phosphoribosyltransferase" evidence="17">
    <location>
        <begin position="15"/>
        <end position="162"/>
    </location>
</feature>
<keyword evidence="7 16" id="KW-0963">Cytoplasm</keyword>
<accession>A0A378NV38</accession>
<evidence type="ECO:0000256" key="6">
    <source>
        <dbReference type="ARBA" id="ARBA00008391"/>
    </source>
</evidence>
<comment type="similarity">
    <text evidence="6 16">Belongs to the purine/pyrimidine phosphoribosyltransferase family.</text>
</comment>
<dbReference type="FunFam" id="3.40.50.2020:FF:000006">
    <property type="entry name" value="Hypoxanthine phosphoribosyltransferase"/>
    <property type="match status" value="1"/>
</dbReference>
<evidence type="ECO:0000256" key="10">
    <source>
        <dbReference type="ARBA" id="ARBA00022723"/>
    </source>
</evidence>
<dbReference type="InterPro" id="IPR005904">
    <property type="entry name" value="Hxn_phspho_trans"/>
</dbReference>
<evidence type="ECO:0000256" key="7">
    <source>
        <dbReference type="ARBA" id="ARBA00022490"/>
    </source>
</evidence>
<dbReference type="GO" id="GO:0000287">
    <property type="term" value="F:magnesium ion binding"/>
    <property type="evidence" value="ECO:0007669"/>
    <property type="project" value="TreeGrafter"/>
</dbReference>
<dbReference type="CDD" id="cd06223">
    <property type="entry name" value="PRTases_typeI"/>
    <property type="match status" value="1"/>
</dbReference>
<comment type="catalytic activity">
    <reaction evidence="14">
        <text>GMP + diphosphate = guanine + 5-phospho-alpha-D-ribose 1-diphosphate</text>
        <dbReference type="Rhea" id="RHEA:25424"/>
        <dbReference type="ChEBI" id="CHEBI:16235"/>
        <dbReference type="ChEBI" id="CHEBI:33019"/>
        <dbReference type="ChEBI" id="CHEBI:58017"/>
        <dbReference type="ChEBI" id="CHEBI:58115"/>
        <dbReference type="EC" id="2.4.2.8"/>
    </reaction>
    <physiologicalReaction direction="right-to-left" evidence="14">
        <dbReference type="Rhea" id="RHEA:25426"/>
    </physiologicalReaction>
</comment>
<dbReference type="AlphaFoldDB" id="A0A378NV38"/>
<comment type="catalytic activity">
    <reaction evidence="15">
        <text>IMP + diphosphate = hypoxanthine + 5-phospho-alpha-D-ribose 1-diphosphate</text>
        <dbReference type="Rhea" id="RHEA:17973"/>
        <dbReference type="ChEBI" id="CHEBI:17368"/>
        <dbReference type="ChEBI" id="CHEBI:33019"/>
        <dbReference type="ChEBI" id="CHEBI:58017"/>
        <dbReference type="ChEBI" id="CHEBI:58053"/>
        <dbReference type="EC" id="2.4.2.8"/>
    </reaction>
    <physiologicalReaction direction="right-to-left" evidence="15">
        <dbReference type="Rhea" id="RHEA:17975"/>
    </physiologicalReaction>
</comment>
<dbReference type="InterPro" id="IPR000836">
    <property type="entry name" value="PRTase_dom"/>
</dbReference>
<dbReference type="PANTHER" id="PTHR43340:SF1">
    <property type="entry name" value="HYPOXANTHINE PHOSPHORIBOSYLTRANSFERASE"/>
    <property type="match status" value="1"/>
</dbReference>
<organism evidence="18 19">
    <name type="scientific">Megamonas hypermegale</name>
    <dbReference type="NCBI Taxonomy" id="158847"/>
    <lineage>
        <taxon>Bacteria</taxon>
        <taxon>Bacillati</taxon>
        <taxon>Bacillota</taxon>
        <taxon>Negativicutes</taxon>
        <taxon>Selenomonadales</taxon>
        <taxon>Selenomonadaceae</taxon>
        <taxon>Megamonas</taxon>
    </lineage>
</organism>
<evidence type="ECO:0000256" key="13">
    <source>
        <dbReference type="ARBA" id="ARBA00022842"/>
    </source>
</evidence>
<comment type="subcellular location">
    <subcellularLocation>
        <location evidence="3 16">Cytoplasm</location>
    </subcellularLocation>
</comment>
<dbReference type="UniPathway" id="UPA00591">
    <property type="reaction ID" value="UER00648"/>
</dbReference>
<dbReference type="Pfam" id="PF00156">
    <property type="entry name" value="Pribosyltran"/>
    <property type="match status" value="1"/>
</dbReference>
<dbReference type="RefSeq" id="WP_115151951.1">
    <property type="nucleotide sequence ID" value="NZ_UGPP01000001.1"/>
</dbReference>
<evidence type="ECO:0000259" key="17">
    <source>
        <dbReference type="Pfam" id="PF00156"/>
    </source>
</evidence>
<comment type="cofactor">
    <cofactor evidence="1 16">
        <name>Mg(2+)</name>
        <dbReference type="ChEBI" id="CHEBI:18420"/>
    </cofactor>
</comment>
<evidence type="ECO:0000256" key="11">
    <source>
        <dbReference type="ARBA" id="ARBA00022726"/>
    </source>
</evidence>
<dbReference type="Gene3D" id="3.40.50.2020">
    <property type="match status" value="1"/>
</dbReference>
<comment type="function">
    <text evidence="2">Purine salvage pathway enzyme that catalyzes the transfer of the ribosyl-5-phosphate group from 5-phospho-alpha-D-ribose 1-diphosphate (PRPP) to the N9 position of the 6-oxopurines hypoxanthine and guanine to form the corresponding ribonucleotides IMP (inosine 5'-monophosphate) and GMP (guanosine 5'-monophosphate), with the release of PPi.</text>
</comment>
<protein>
    <recommendedName>
        <fullName evidence="16">Hypoxanthine phosphoribosyltransferase</fullName>
        <ecNumber evidence="16">2.4.2.8</ecNumber>
    </recommendedName>
</protein>
<dbReference type="GO" id="GO:0000166">
    <property type="term" value="F:nucleotide binding"/>
    <property type="evidence" value="ECO:0007669"/>
    <property type="project" value="UniProtKB-KW"/>
</dbReference>
<dbReference type="GO" id="GO:0004422">
    <property type="term" value="F:hypoxanthine phosphoribosyltransferase activity"/>
    <property type="evidence" value="ECO:0007669"/>
    <property type="project" value="InterPro"/>
</dbReference>
<keyword evidence="8 16" id="KW-0328">Glycosyltransferase</keyword>
<dbReference type="GO" id="GO:0046100">
    <property type="term" value="P:hypoxanthine metabolic process"/>
    <property type="evidence" value="ECO:0007669"/>
    <property type="project" value="TreeGrafter"/>
</dbReference>
<evidence type="ECO:0000256" key="15">
    <source>
        <dbReference type="ARBA" id="ARBA00049402"/>
    </source>
</evidence>
<dbReference type="GO" id="GO:0032263">
    <property type="term" value="P:GMP salvage"/>
    <property type="evidence" value="ECO:0007669"/>
    <property type="project" value="TreeGrafter"/>
</dbReference>
<dbReference type="SUPFAM" id="SSF53271">
    <property type="entry name" value="PRTase-like"/>
    <property type="match status" value="1"/>
</dbReference>
<evidence type="ECO:0000256" key="1">
    <source>
        <dbReference type="ARBA" id="ARBA00001946"/>
    </source>
</evidence>
<evidence type="ECO:0000256" key="14">
    <source>
        <dbReference type="ARBA" id="ARBA00048811"/>
    </source>
</evidence>
<evidence type="ECO:0000256" key="4">
    <source>
        <dbReference type="ARBA" id="ARBA00004669"/>
    </source>
</evidence>
<reference evidence="18 19" key="1">
    <citation type="submission" date="2018-06" db="EMBL/GenBank/DDBJ databases">
        <authorList>
            <consortium name="Pathogen Informatics"/>
            <person name="Doyle S."/>
        </authorList>
    </citation>
    <scope>NUCLEOTIDE SEQUENCE [LARGE SCALE GENOMIC DNA]</scope>
    <source>
        <strain evidence="18 19">NCTC10571</strain>
    </source>
</reference>
<keyword evidence="12 16" id="KW-0547">Nucleotide-binding</keyword>
<dbReference type="GO" id="GO:0006166">
    <property type="term" value="P:purine ribonucleoside salvage"/>
    <property type="evidence" value="ECO:0007669"/>
    <property type="project" value="UniProtKB-KW"/>
</dbReference>
<keyword evidence="10 16" id="KW-0479">Metal-binding</keyword>
<sequence length="182" mass="20484">MKTMKDDIQSVLYTEEQLREGVKRIAAEINRDYAGKEIYAIGILKGAIIFYADLVREINVPVSFDFMAASSYGKGSTSSGAVKILKDLDFSIEGKHVIIIEDIVDSGLTLSYLLKNMESRHPASVKLCALLNKPERREVDVKVDYVGFEVPNEFLVGYGLDYDSKYRNLPYIGILKPEVYTK</sequence>
<evidence type="ECO:0000256" key="2">
    <source>
        <dbReference type="ARBA" id="ARBA00002049"/>
    </source>
</evidence>